<evidence type="ECO:0008006" key="4">
    <source>
        <dbReference type="Google" id="ProtNLM"/>
    </source>
</evidence>
<dbReference type="InterPro" id="IPR011990">
    <property type="entry name" value="TPR-like_helical_dom_sf"/>
</dbReference>
<feature type="repeat" description="TPR" evidence="1">
    <location>
        <begin position="444"/>
        <end position="477"/>
    </location>
</feature>
<dbReference type="Pfam" id="PF13176">
    <property type="entry name" value="TPR_7"/>
    <property type="match status" value="1"/>
</dbReference>
<evidence type="ECO:0000313" key="3">
    <source>
        <dbReference type="EMBL" id="CAE0463438.1"/>
    </source>
</evidence>
<dbReference type="PANTHER" id="PTHR19959">
    <property type="entry name" value="KINESIN LIGHT CHAIN"/>
    <property type="match status" value="1"/>
</dbReference>
<gene>
    <name evidence="3" type="ORF">CDEB00056_LOCUS8279</name>
</gene>
<dbReference type="EMBL" id="HBIO01010690">
    <property type="protein sequence ID" value="CAE0463438.1"/>
    <property type="molecule type" value="Transcribed_RNA"/>
</dbReference>
<evidence type="ECO:0000256" key="2">
    <source>
        <dbReference type="SAM" id="MobiDB-lite"/>
    </source>
</evidence>
<sequence length="576" mass="64954">MRLMSRIRSSCGFGSNFCAKRLISTNTILDLKSSSSLLRYQHQVLSLSARTLALTRFQHAINMRFLFNRPWSLKVRSFSDQKTGEGGVLDTIPTSEREQEFVKAELAGVTGTDDAYSNLLDSLNKATYARDELKLDCETNEKQLLDAMRNVATIQWELGMLDEAQQSQEDILTNLIKTHSEPSDKNHKSSSIPQHMDIASTMHTIGAIQSRLNNPQESSKWFHASLDMKGKLLSNFEFHFEIGKTLNGLALIRMQTMSNDDLNENFNPFDIIQMLSNAEEQYVYHGELKFQSDKEDSSNIKPRQGEINSDMADHPHVASINQNMGSIYRKFDDYKMALQKYEQAIRIHLLWISSQDLDLNGSEVIMGLNMDAGDCCKGMGDYEHALEKYENALRLHKVIVRREEWRRREYLLKTRDSIGNSASGISDLAVKNAIEANDGNAIEAVLLHNIGHMHAQVGRHDDSMDSYQKALKIKKEFDGGSNTHPEVAMTLNAIGALMAAKGDGQGALAHFREALHIFRMHSSSRYTFFEGRSEAEDNNENITQTEKNIELLEDNMSQTGSPTGGMGHGRRKGTTF</sequence>
<feature type="region of interest" description="Disordered" evidence="2">
    <location>
        <begin position="556"/>
        <end position="576"/>
    </location>
</feature>
<feature type="repeat" description="TPR" evidence="1">
    <location>
        <begin position="318"/>
        <end position="351"/>
    </location>
</feature>
<dbReference type="SUPFAM" id="SSF48452">
    <property type="entry name" value="TPR-like"/>
    <property type="match status" value="2"/>
</dbReference>
<organism evidence="3">
    <name type="scientific">Chaetoceros debilis</name>
    <dbReference type="NCBI Taxonomy" id="122233"/>
    <lineage>
        <taxon>Eukaryota</taxon>
        <taxon>Sar</taxon>
        <taxon>Stramenopiles</taxon>
        <taxon>Ochrophyta</taxon>
        <taxon>Bacillariophyta</taxon>
        <taxon>Coscinodiscophyceae</taxon>
        <taxon>Chaetocerotophycidae</taxon>
        <taxon>Chaetocerotales</taxon>
        <taxon>Chaetocerotaceae</taxon>
        <taxon>Chaetoceros</taxon>
    </lineage>
</organism>
<dbReference type="PANTHER" id="PTHR19959:SF119">
    <property type="entry name" value="FUNGAL LIPASE-LIKE DOMAIN-CONTAINING PROTEIN"/>
    <property type="match status" value="1"/>
</dbReference>
<evidence type="ECO:0000256" key="1">
    <source>
        <dbReference type="PROSITE-ProRule" id="PRU00339"/>
    </source>
</evidence>
<dbReference type="SMART" id="SM00028">
    <property type="entry name" value="TPR"/>
    <property type="match status" value="5"/>
</dbReference>
<dbReference type="Gene3D" id="1.25.40.10">
    <property type="entry name" value="Tetratricopeptide repeat domain"/>
    <property type="match status" value="3"/>
</dbReference>
<dbReference type="Pfam" id="PF13424">
    <property type="entry name" value="TPR_12"/>
    <property type="match status" value="1"/>
</dbReference>
<keyword evidence="1" id="KW-0802">TPR repeat</keyword>
<dbReference type="AlphaFoldDB" id="A0A7S3Q276"/>
<protein>
    <recommendedName>
        <fullName evidence="4">Kinesin light chain</fullName>
    </recommendedName>
</protein>
<name>A0A7S3Q276_9STRA</name>
<dbReference type="InterPro" id="IPR019734">
    <property type="entry name" value="TPR_rpt"/>
</dbReference>
<proteinExistence type="predicted"/>
<dbReference type="PROSITE" id="PS50005">
    <property type="entry name" value="TPR"/>
    <property type="match status" value="2"/>
</dbReference>
<accession>A0A7S3Q276</accession>
<reference evidence="3" key="1">
    <citation type="submission" date="2021-01" db="EMBL/GenBank/DDBJ databases">
        <authorList>
            <person name="Corre E."/>
            <person name="Pelletier E."/>
            <person name="Niang G."/>
            <person name="Scheremetjew M."/>
            <person name="Finn R."/>
            <person name="Kale V."/>
            <person name="Holt S."/>
            <person name="Cochrane G."/>
            <person name="Meng A."/>
            <person name="Brown T."/>
            <person name="Cohen L."/>
        </authorList>
    </citation>
    <scope>NUCLEOTIDE SEQUENCE</scope>
    <source>
        <strain evidence="3">MM31A-1</strain>
    </source>
</reference>